<organism evidence="2 3">
    <name type="scientific">Oryza meyeriana var. granulata</name>
    <dbReference type="NCBI Taxonomy" id="110450"/>
    <lineage>
        <taxon>Eukaryota</taxon>
        <taxon>Viridiplantae</taxon>
        <taxon>Streptophyta</taxon>
        <taxon>Embryophyta</taxon>
        <taxon>Tracheophyta</taxon>
        <taxon>Spermatophyta</taxon>
        <taxon>Magnoliopsida</taxon>
        <taxon>Liliopsida</taxon>
        <taxon>Poales</taxon>
        <taxon>Poaceae</taxon>
        <taxon>BOP clade</taxon>
        <taxon>Oryzoideae</taxon>
        <taxon>Oryzeae</taxon>
        <taxon>Oryzinae</taxon>
        <taxon>Oryza</taxon>
        <taxon>Oryza meyeriana</taxon>
    </lineage>
</organism>
<evidence type="ECO:0000313" key="2">
    <source>
        <dbReference type="EMBL" id="KAF0919368.1"/>
    </source>
</evidence>
<dbReference type="AlphaFoldDB" id="A0A6G1E3K7"/>
<reference evidence="2 3" key="1">
    <citation type="submission" date="2019-11" db="EMBL/GenBank/DDBJ databases">
        <title>Whole genome sequence of Oryza granulata.</title>
        <authorList>
            <person name="Li W."/>
        </authorList>
    </citation>
    <scope>NUCLEOTIDE SEQUENCE [LARGE SCALE GENOMIC DNA]</scope>
    <source>
        <strain evidence="3">cv. Menghai</strain>
        <tissue evidence="2">Leaf</tissue>
    </source>
</reference>
<feature type="non-terminal residue" evidence="2">
    <location>
        <position position="1"/>
    </location>
</feature>
<evidence type="ECO:0000256" key="1">
    <source>
        <dbReference type="SAM" id="MobiDB-lite"/>
    </source>
</evidence>
<evidence type="ECO:0000313" key="3">
    <source>
        <dbReference type="Proteomes" id="UP000479710"/>
    </source>
</evidence>
<feature type="region of interest" description="Disordered" evidence="1">
    <location>
        <begin position="1"/>
        <end position="36"/>
    </location>
</feature>
<comment type="caution">
    <text evidence="2">The sequence shown here is derived from an EMBL/GenBank/DDBJ whole genome shotgun (WGS) entry which is preliminary data.</text>
</comment>
<name>A0A6G1E3K7_9ORYZ</name>
<dbReference type="EMBL" id="SPHZ02000005">
    <property type="protein sequence ID" value="KAF0919368.1"/>
    <property type="molecule type" value="Genomic_DNA"/>
</dbReference>
<keyword evidence="3" id="KW-1185">Reference proteome</keyword>
<proteinExistence type="predicted"/>
<accession>A0A6G1E3K7</accession>
<gene>
    <name evidence="2" type="ORF">E2562_029315</name>
</gene>
<dbReference type="Proteomes" id="UP000479710">
    <property type="component" value="Unassembled WGS sequence"/>
</dbReference>
<sequence>NVPPVNGGDPQKRGGGAVTVPDDGREGRSGGDYPPAVSAAARAAKAILRLQCPPQ</sequence>
<protein>
    <submittedName>
        <fullName evidence="2">Uncharacterized protein</fullName>
    </submittedName>
</protein>